<name>A0A1H3NH82_9FIRM</name>
<dbReference type="STRING" id="159292.SAMN05192546_105120"/>
<organism evidence="1 2">
    <name type="scientific">Tindallia californiensis</name>
    <dbReference type="NCBI Taxonomy" id="159292"/>
    <lineage>
        <taxon>Bacteria</taxon>
        <taxon>Bacillati</taxon>
        <taxon>Bacillota</taxon>
        <taxon>Clostridia</taxon>
        <taxon>Peptostreptococcales</taxon>
        <taxon>Tindalliaceae</taxon>
        <taxon>Tindallia</taxon>
    </lineage>
</organism>
<reference evidence="1 2" key="1">
    <citation type="submission" date="2016-10" db="EMBL/GenBank/DDBJ databases">
        <authorList>
            <person name="de Groot N.N."/>
        </authorList>
    </citation>
    <scope>NUCLEOTIDE SEQUENCE [LARGE SCALE GENOMIC DNA]</scope>
    <source>
        <strain evidence="1 2">APO</strain>
    </source>
</reference>
<dbReference type="CDD" id="cd16416">
    <property type="entry name" value="HAD_BsYqeG-like"/>
    <property type="match status" value="1"/>
</dbReference>
<dbReference type="InterPro" id="IPR010021">
    <property type="entry name" value="PGPP1/Gep4"/>
</dbReference>
<dbReference type="GO" id="GO:0008962">
    <property type="term" value="F:phosphatidylglycerophosphatase activity"/>
    <property type="evidence" value="ECO:0007669"/>
    <property type="project" value="InterPro"/>
</dbReference>
<evidence type="ECO:0008006" key="3">
    <source>
        <dbReference type="Google" id="ProtNLM"/>
    </source>
</evidence>
<protein>
    <recommendedName>
        <fullName evidence="3">HAD superfamily (Subfamily IIIA) phosphatase, TIGR01668</fullName>
    </recommendedName>
</protein>
<sequence>MKLLKPRLWVDDLSHIPLKELKTVGIKGLMIDIDNTLVAWDSAEPPETSIRWMEAAKKESFNIILVSNNKPQRVHQMQAYFHCKGLASAKKPTKSGLTKALRAMKQEPGETAIIGDQIFTDVLGGNRLGLYTILVSPIKSKEFWWTSIMRNFEKYVLKNLQKFR</sequence>
<dbReference type="NCBIfam" id="TIGR01662">
    <property type="entry name" value="HAD-SF-IIIA"/>
    <property type="match status" value="1"/>
</dbReference>
<dbReference type="Gene3D" id="3.40.50.1000">
    <property type="entry name" value="HAD superfamily/HAD-like"/>
    <property type="match status" value="1"/>
</dbReference>
<accession>A0A1H3NH82</accession>
<dbReference type="Pfam" id="PF09419">
    <property type="entry name" value="PGP_phosphatase"/>
    <property type="match status" value="1"/>
</dbReference>
<dbReference type="EMBL" id="FNPV01000005">
    <property type="protein sequence ID" value="SDY88251.1"/>
    <property type="molecule type" value="Genomic_DNA"/>
</dbReference>
<dbReference type="RefSeq" id="WP_093313176.1">
    <property type="nucleotide sequence ID" value="NZ_FNPV01000005.1"/>
</dbReference>
<dbReference type="InterPro" id="IPR027706">
    <property type="entry name" value="PGP_Pase"/>
</dbReference>
<dbReference type="NCBIfam" id="TIGR01668">
    <property type="entry name" value="YqeG_hyp_ppase"/>
    <property type="match status" value="1"/>
</dbReference>
<evidence type="ECO:0000313" key="1">
    <source>
        <dbReference type="EMBL" id="SDY88251.1"/>
    </source>
</evidence>
<gene>
    <name evidence="1" type="ORF">SAMN05192546_105120</name>
</gene>
<dbReference type="InterPro" id="IPR036412">
    <property type="entry name" value="HAD-like_sf"/>
</dbReference>
<dbReference type="Proteomes" id="UP000199230">
    <property type="component" value="Unassembled WGS sequence"/>
</dbReference>
<proteinExistence type="predicted"/>
<dbReference type="InterPro" id="IPR023214">
    <property type="entry name" value="HAD_sf"/>
</dbReference>
<dbReference type="AlphaFoldDB" id="A0A1H3NH82"/>
<keyword evidence="2" id="KW-1185">Reference proteome</keyword>
<dbReference type="SUPFAM" id="SSF56784">
    <property type="entry name" value="HAD-like"/>
    <property type="match status" value="1"/>
</dbReference>
<dbReference type="InterPro" id="IPR006549">
    <property type="entry name" value="HAD-SF_hydro_IIIA"/>
</dbReference>
<evidence type="ECO:0000313" key="2">
    <source>
        <dbReference type="Proteomes" id="UP000199230"/>
    </source>
</evidence>
<dbReference type="OrthoDB" id="9787572at2"/>